<name>A0ABD1NHY1_9FABA</name>
<evidence type="ECO:0000256" key="2">
    <source>
        <dbReference type="ARBA" id="ARBA00022448"/>
    </source>
</evidence>
<feature type="transmembrane region" description="Helical" evidence="6">
    <location>
        <begin position="179"/>
        <end position="203"/>
    </location>
</feature>
<keyword evidence="4 6" id="KW-1133">Transmembrane helix</keyword>
<evidence type="ECO:0000256" key="4">
    <source>
        <dbReference type="ARBA" id="ARBA00022989"/>
    </source>
</evidence>
<keyword evidence="5 6" id="KW-0472">Membrane</keyword>
<reference evidence="8 9" key="1">
    <citation type="submission" date="2024-08" db="EMBL/GenBank/DDBJ databases">
        <title>Insights into the chromosomal genome structure of Flemingia macrophylla.</title>
        <authorList>
            <person name="Ding Y."/>
            <person name="Zhao Y."/>
            <person name="Bi W."/>
            <person name="Wu M."/>
            <person name="Zhao G."/>
            <person name="Gong Y."/>
            <person name="Li W."/>
            <person name="Zhang P."/>
        </authorList>
    </citation>
    <scope>NUCLEOTIDE SEQUENCE [LARGE SCALE GENOMIC DNA]</scope>
    <source>
        <strain evidence="8">DYQJB</strain>
        <tissue evidence="8">Leaf</tissue>
    </source>
</reference>
<dbReference type="EMBL" id="JBGMDY010000001">
    <property type="protein sequence ID" value="KAL2346760.1"/>
    <property type="molecule type" value="Genomic_DNA"/>
</dbReference>
<keyword evidence="9" id="KW-1185">Reference proteome</keyword>
<dbReference type="Proteomes" id="UP001603857">
    <property type="component" value="Unassembled WGS sequence"/>
</dbReference>
<accession>A0ABD1NHY1</accession>
<feature type="transmembrane region" description="Helical" evidence="6">
    <location>
        <begin position="209"/>
        <end position="229"/>
    </location>
</feature>
<sequence length="317" mass="37020">MSLYGNQYFTIKFRRNKALIKELSTPPAGSKDLYFPTKYSQTFITQCMACLWKQHLSYWRNPPYSAVRLLFTTIIALLFGTIFWNVGSKRQRQQDLFNAMGSMYAAVLFIGIQNATSVQPVVAIERTVFYRERAAGMYSALPYAFGQVAIEIPYILIQTLVYGVIVYSMIGFEWTFIKFFWYLFFMFFTFLYFTFYGMMAVGLTPDHNVAAIVSFGFYLIWNLFSGFVIPRTRMPVWWRWYFWICPVSWTLYGLITSQFGDIKDRIETGETVEEFIRSYFGYRGDFVGVAAAVIVGFSLLFGFTFAFSIKAFNFQKR</sequence>
<evidence type="ECO:0000256" key="1">
    <source>
        <dbReference type="ARBA" id="ARBA00004141"/>
    </source>
</evidence>
<evidence type="ECO:0000313" key="9">
    <source>
        <dbReference type="Proteomes" id="UP001603857"/>
    </source>
</evidence>
<gene>
    <name evidence="8" type="ORF">Fmac_000760</name>
</gene>
<evidence type="ECO:0000259" key="7">
    <source>
        <dbReference type="Pfam" id="PF01061"/>
    </source>
</evidence>
<comment type="subcellular location">
    <subcellularLocation>
        <location evidence="1">Membrane</location>
        <topology evidence="1">Multi-pass membrane protein</topology>
    </subcellularLocation>
</comment>
<evidence type="ECO:0000256" key="6">
    <source>
        <dbReference type="SAM" id="Phobius"/>
    </source>
</evidence>
<dbReference type="Pfam" id="PF01061">
    <property type="entry name" value="ABC2_membrane"/>
    <property type="match status" value="1"/>
</dbReference>
<feature type="transmembrane region" description="Helical" evidence="6">
    <location>
        <begin position="236"/>
        <end position="255"/>
    </location>
</feature>
<evidence type="ECO:0000256" key="3">
    <source>
        <dbReference type="ARBA" id="ARBA00022692"/>
    </source>
</evidence>
<organism evidence="8 9">
    <name type="scientific">Flemingia macrophylla</name>
    <dbReference type="NCBI Taxonomy" id="520843"/>
    <lineage>
        <taxon>Eukaryota</taxon>
        <taxon>Viridiplantae</taxon>
        <taxon>Streptophyta</taxon>
        <taxon>Embryophyta</taxon>
        <taxon>Tracheophyta</taxon>
        <taxon>Spermatophyta</taxon>
        <taxon>Magnoliopsida</taxon>
        <taxon>eudicotyledons</taxon>
        <taxon>Gunneridae</taxon>
        <taxon>Pentapetalae</taxon>
        <taxon>rosids</taxon>
        <taxon>fabids</taxon>
        <taxon>Fabales</taxon>
        <taxon>Fabaceae</taxon>
        <taxon>Papilionoideae</taxon>
        <taxon>50 kb inversion clade</taxon>
        <taxon>NPAAA clade</taxon>
        <taxon>indigoferoid/millettioid clade</taxon>
        <taxon>Phaseoleae</taxon>
        <taxon>Flemingia</taxon>
    </lineage>
</organism>
<feature type="transmembrane region" description="Helical" evidence="6">
    <location>
        <begin position="286"/>
        <end position="309"/>
    </location>
</feature>
<dbReference type="PANTHER" id="PTHR19241">
    <property type="entry name" value="ATP-BINDING CASSETTE TRANSPORTER"/>
    <property type="match status" value="1"/>
</dbReference>
<keyword evidence="2" id="KW-0813">Transport</keyword>
<dbReference type="GO" id="GO:0005886">
    <property type="term" value="C:plasma membrane"/>
    <property type="evidence" value="ECO:0007669"/>
    <property type="project" value="UniProtKB-ARBA"/>
</dbReference>
<feature type="transmembrane region" description="Helical" evidence="6">
    <location>
        <begin position="152"/>
        <end position="172"/>
    </location>
</feature>
<feature type="transmembrane region" description="Helical" evidence="6">
    <location>
        <begin position="66"/>
        <end position="84"/>
    </location>
</feature>
<dbReference type="AlphaFoldDB" id="A0ABD1NHY1"/>
<evidence type="ECO:0000313" key="8">
    <source>
        <dbReference type="EMBL" id="KAL2346760.1"/>
    </source>
</evidence>
<protein>
    <recommendedName>
        <fullName evidence="7">ABC-2 type transporter transmembrane domain-containing protein</fullName>
    </recommendedName>
</protein>
<feature type="domain" description="ABC-2 type transporter transmembrane" evidence="7">
    <location>
        <begin position="45"/>
        <end position="259"/>
    </location>
</feature>
<proteinExistence type="predicted"/>
<dbReference type="InterPro" id="IPR013525">
    <property type="entry name" value="ABC2_TM"/>
</dbReference>
<keyword evidence="3 6" id="KW-0812">Transmembrane</keyword>
<evidence type="ECO:0000256" key="5">
    <source>
        <dbReference type="ARBA" id="ARBA00023136"/>
    </source>
</evidence>
<comment type="caution">
    <text evidence="8">The sequence shown here is derived from an EMBL/GenBank/DDBJ whole genome shotgun (WGS) entry which is preliminary data.</text>
</comment>